<dbReference type="Gene3D" id="3.30.2410.10">
    <property type="entry name" value="Hect, E3 ligase catalytic domain"/>
    <property type="match status" value="1"/>
</dbReference>
<dbReference type="SMART" id="SM00213">
    <property type="entry name" value="UBQ"/>
    <property type="match status" value="1"/>
</dbReference>
<evidence type="ECO:0000256" key="1">
    <source>
        <dbReference type="ARBA" id="ARBA00000885"/>
    </source>
</evidence>
<dbReference type="SMART" id="SM00119">
    <property type="entry name" value="HECTc"/>
    <property type="match status" value="1"/>
</dbReference>
<dbReference type="GO" id="GO:0061630">
    <property type="term" value="F:ubiquitin protein ligase activity"/>
    <property type="evidence" value="ECO:0007669"/>
    <property type="project" value="UniProtKB-EC"/>
</dbReference>
<evidence type="ECO:0000259" key="7">
    <source>
        <dbReference type="PROSITE" id="PS50053"/>
    </source>
</evidence>
<dbReference type="SUPFAM" id="SSF56204">
    <property type="entry name" value="Hect, E3 ligase catalytic domain"/>
    <property type="match status" value="1"/>
</dbReference>
<evidence type="ECO:0000313" key="9">
    <source>
        <dbReference type="EMBL" id="URE15090.1"/>
    </source>
</evidence>
<keyword evidence="4" id="KW-0808">Transferase</keyword>
<dbReference type="InterPro" id="IPR000569">
    <property type="entry name" value="HECT_dom"/>
</dbReference>
<dbReference type="InterPro" id="IPR029071">
    <property type="entry name" value="Ubiquitin-like_domsf"/>
</dbReference>
<dbReference type="AlphaFoldDB" id="A0A9E7GI76"/>
<dbReference type="PRINTS" id="PR00348">
    <property type="entry name" value="UBIQUITIN"/>
</dbReference>
<dbReference type="InterPro" id="IPR035983">
    <property type="entry name" value="Hect_E3_ubiquitin_ligase"/>
</dbReference>
<dbReference type="InterPro" id="IPR050409">
    <property type="entry name" value="E3_ubiq-protein_ligase"/>
</dbReference>
<feature type="domain" description="Ubiquitin-like" evidence="7">
    <location>
        <begin position="70"/>
        <end position="145"/>
    </location>
</feature>
<evidence type="ECO:0000313" key="10">
    <source>
        <dbReference type="Proteomes" id="UP001055439"/>
    </source>
</evidence>
<evidence type="ECO:0000256" key="2">
    <source>
        <dbReference type="ARBA" id="ARBA00004906"/>
    </source>
</evidence>
<dbReference type="Proteomes" id="UP001055439">
    <property type="component" value="Chromosome 7"/>
</dbReference>
<protein>
    <recommendedName>
        <fullName evidence="3">HECT-type E3 ubiquitin transferase</fullName>
        <ecNumber evidence="3">2.3.2.26</ecNumber>
    </recommendedName>
</protein>
<comment type="caution">
    <text evidence="6">Lacks conserved residue(s) required for the propagation of feature annotation.</text>
</comment>
<dbReference type="Pfam" id="PF00240">
    <property type="entry name" value="ubiquitin"/>
    <property type="match status" value="1"/>
</dbReference>
<dbReference type="InterPro" id="IPR019956">
    <property type="entry name" value="Ubiquitin_dom"/>
</dbReference>
<dbReference type="PROSITE" id="PS50053">
    <property type="entry name" value="UBIQUITIN_2"/>
    <property type="match status" value="1"/>
</dbReference>
<sequence>MEVESSGSSPTAAAFPRFLSSQHHHERKNDGHADQDHSFPLLKMVKPSAPLSFSPLSFSPATADDADEDLQFFVRLLAGESLVIHARPTDTVDSVIERIEKVTGIPGCQQRLIYRGRQLQGDSTLLDSAVKKDTTLQLTCRLRSTDQPTCWRVVSDLISSICFLITAAPGSRARVRQWNTVDLLVKRFLANTLLDSDADKKKISARLHVFILAGAPSELVKLYLSPVVENSMIAAGAIRIFLTSDPDFLPAHMHLHCASIVLTFCKMLVASVGRKDRLYIGCRSTLARLLKLGPPYFVHWTSVHLLTDLQVFIAELVGLADVALSSHTMYISYVVITDLSNFLFAVHHVTQDLKGTDGFLSKNYFDPGYPMYENSIGALHELFLKLLNKVGQCLKRAEDIMDLKGLARCEVQLITWSQLLEVLAVVKVFSDLFEGAGQLLHSLLLKQRRMLNVLLRRAKRDHKLCWFLKYKDVTDFAVRRNLVLMMLPEAKEEDELHEMLIDRSQLLPESFEYIGQVDATELHGGLFMEFKDEEATGPGVLREWFCLLCQAIFNPDNPLFLPCPHDHRRFFPNPASAVDPLHLEYFNFAGRVIALALMHKVQVGVVFDRVFFLQLAGRSITLEDVCDADPFLYRGCKQILEMDEAFLDSDALGLTFTRDIEMLGSKTTVELCPGGKNIIVDSRNREEYVNLLIKHCFVTSISEQIARFAKGFSDFLSNSKDQQFFFNSLDLEDFDRMLGGRNNVITVKEWKEHTEYDGYKSRDRQICWFWKIVEGMSEEQRRVLLFFWTSISRGHSHWPDGSSDPLRHLVELLLEVVRRHDGGRRQRRRRRVEDDARAVLVGEGSRSGDGRGGNGLGRTDLLLEGEVVEKDERVMRGGGMLLMEGRLRMGRGGGGTGGARSGRE</sequence>
<organism evidence="9 10">
    <name type="scientific">Musa troglodytarum</name>
    <name type="common">fe'i banana</name>
    <dbReference type="NCBI Taxonomy" id="320322"/>
    <lineage>
        <taxon>Eukaryota</taxon>
        <taxon>Viridiplantae</taxon>
        <taxon>Streptophyta</taxon>
        <taxon>Embryophyta</taxon>
        <taxon>Tracheophyta</taxon>
        <taxon>Spermatophyta</taxon>
        <taxon>Magnoliopsida</taxon>
        <taxon>Liliopsida</taxon>
        <taxon>Zingiberales</taxon>
        <taxon>Musaceae</taxon>
        <taxon>Musa</taxon>
    </lineage>
</organism>
<dbReference type="GO" id="GO:0006511">
    <property type="term" value="P:ubiquitin-dependent protein catabolic process"/>
    <property type="evidence" value="ECO:0007669"/>
    <property type="project" value="TreeGrafter"/>
</dbReference>
<dbReference type="GO" id="GO:0000209">
    <property type="term" value="P:protein polyubiquitination"/>
    <property type="evidence" value="ECO:0007669"/>
    <property type="project" value="TreeGrafter"/>
</dbReference>
<evidence type="ECO:0000256" key="4">
    <source>
        <dbReference type="ARBA" id="ARBA00022679"/>
    </source>
</evidence>
<dbReference type="Gene3D" id="3.10.20.90">
    <property type="entry name" value="Phosphatidylinositol 3-kinase Catalytic Subunit, Chain A, domain 1"/>
    <property type="match status" value="1"/>
</dbReference>
<dbReference type="PANTHER" id="PTHR11254:SF424">
    <property type="entry name" value="E3 UBIQUITIN-PROTEIN LIGASE UPL5"/>
    <property type="match status" value="1"/>
</dbReference>
<dbReference type="Pfam" id="PF00632">
    <property type="entry name" value="HECT"/>
    <property type="match status" value="1"/>
</dbReference>
<evidence type="ECO:0000256" key="6">
    <source>
        <dbReference type="PROSITE-ProRule" id="PRU00104"/>
    </source>
</evidence>
<comment type="pathway">
    <text evidence="2">Protein modification; protein ubiquitination.</text>
</comment>
<dbReference type="EMBL" id="CP097509">
    <property type="protein sequence ID" value="URE15090.1"/>
    <property type="molecule type" value="Genomic_DNA"/>
</dbReference>
<dbReference type="PANTHER" id="PTHR11254">
    <property type="entry name" value="HECT DOMAIN UBIQUITIN-PROTEIN LIGASE"/>
    <property type="match status" value="1"/>
</dbReference>
<dbReference type="OrthoDB" id="8068875at2759"/>
<comment type="catalytic activity">
    <reaction evidence="1">
        <text>S-ubiquitinyl-[E2 ubiquitin-conjugating enzyme]-L-cysteine + [acceptor protein]-L-lysine = [E2 ubiquitin-conjugating enzyme]-L-cysteine + N(6)-ubiquitinyl-[acceptor protein]-L-lysine.</text>
        <dbReference type="EC" id="2.3.2.26"/>
    </reaction>
</comment>
<reference evidence="9" key="1">
    <citation type="submission" date="2022-05" db="EMBL/GenBank/DDBJ databases">
        <title>The Musa troglodytarum L. genome provides insights into the mechanism of non-climacteric behaviour and enrichment of carotenoids.</title>
        <authorList>
            <person name="Wang J."/>
        </authorList>
    </citation>
    <scope>NUCLEOTIDE SEQUENCE</scope>
    <source>
        <tissue evidence="9">Leaf</tissue>
    </source>
</reference>
<dbReference type="Gene3D" id="3.30.2160.10">
    <property type="entry name" value="Hect, E3 ligase catalytic domain"/>
    <property type="match status" value="1"/>
</dbReference>
<proteinExistence type="predicted"/>
<evidence type="ECO:0000259" key="8">
    <source>
        <dbReference type="PROSITE" id="PS50237"/>
    </source>
</evidence>
<dbReference type="EC" id="2.3.2.26" evidence="3"/>
<feature type="domain" description="HECT" evidence="8">
    <location>
        <begin position="518"/>
        <end position="793"/>
    </location>
</feature>
<accession>A0A9E7GI76</accession>
<dbReference type="GO" id="GO:0005737">
    <property type="term" value="C:cytoplasm"/>
    <property type="evidence" value="ECO:0007669"/>
    <property type="project" value="TreeGrafter"/>
</dbReference>
<dbReference type="Gene3D" id="3.90.1750.10">
    <property type="entry name" value="Hect, E3 ligase catalytic domains"/>
    <property type="match status" value="1"/>
</dbReference>
<keyword evidence="10" id="KW-1185">Reference proteome</keyword>
<dbReference type="SUPFAM" id="SSF54236">
    <property type="entry name" value="Ubiquitin-like"/>
    <property type="match status" value="1"/>
</dbReference>
<evidence type="ECO:0000256" key="5">
    <source>
        <dbReference type="ARBA" id="ARBA00022786"/>
    </source>
</evidence>
<name>A0A9E7GI76_9LILI</name>
<dbReference type="InterPro" id="IPR000626">
    <property type="entry name" value="Ubiquitin-like_dom"/>
</dbReference>
<gene>
    <name evidence="9" type="ORF">MUK42_11169</name>
</gene>
<dbReference type="PROSITE" id="PS50237">
    <property type="entry name" value="HECT"/>
    <property type="match status" value="1"/>
</dbReference>
<evidence type="ECO:0000256" key="3">
    <source>
        <dbReference type="ARBA" id="ARBA00012485"/>
    </source>
</evidence>
<keyword evidence="5 6" id="KW-0833">Ubl conjugation pathway</keyword>